<evidence type="ECO:0000256" key="1">
    <source>
        <dbReference type="ARBA" id="ARBA00004651"/>
    </source>
</evidence>
<dbReference type="InterPro" id="IPR002549">
    <property type="entry name" value="AI-2E-like"/>
</dbReference>
<keyword evidence="7 8" id="KW-0472">Membrane</keyword>
<reference evidence="9 10" key="1">
    <citation type="journal article" date="2018" name="Nat. Biotechnol.">
        <title>A standardized bacterial taxonomy based on genome phylogeny substantially revises the tree of life.</title>
        <authorList>
            <person name="Parks D.H."/>
            <person name="Chuvochina M."/>
            <person name="Waite D.W."/>
            <person name="Rinke C."/>
            <person name="Skarshewski A."/>
            <person name="Chaumeil P.A."/>
            <person name="Hugenholtz P."/>
        </authorList>
    </citation>
    <scope>NUCLEOTIDE SEQUENCE [LARGE SCALE GENOMIC DNA]</scope>
    <source>
        <strain evidence="9">UBA11728</strain>
    </source>
</reference>
<evidence type="ECO:0000313" key="10">
    <source>
        <dbReference type="Proteomes" id="UP000262969"/>
    </source>
</evidence>
<evidence type="ECO:0000256" key="5">
    <source>
        <dbReference type="ARBA" id="ARBA00022692"/>
    </source>
</evidence>
<organism evidence="9 10">
    <name type="scientific">Lachnoclostridium phytofermentans</name>
    <dbReference type="NCBI Taxonomy" id="66219"/>
    <lineage>
        <taxon>Bacteria</taxon>
        <taxon>Bacillati</taxon>
        <taxon>Bacillota</taxon>
        <taxon>Clostridia</taxon>
        <taxon>Lachnospirales</taxon>
        <taxon>Lachnospiraceae</taxon>
    </lineage>
</organism>
<sequence length="317" mass="34958">MADKFYGKTLNIKKPKVCLALGIATTYIIIIAVLVVCFTYFIPQVTNSITELILNSDTLYKKGEAWLNDFGEKVPILDTEYIQNKIEQSFPQLISFGTDFVKNVFPKILNASISIAKTAINILLSIAISIYMIYDKRMLSKNSARVIYAFVPKKKADTFLDVTRECGSIFTGFIVGKTIDSTIIGILCFILMSILKLPYAILISVIVGVTNMIPYFGPFIGAVPGILLYLFMSPIQALVFAIMILALQQFDGWILGPKILGDSTGLTPLWVIFGITVGGAYGGVIGMFLGVPFVAVIAYLSDMLITGRLKKRNIEIR</sequence>
<keyword evidence="3" id="KW-0813">Transport</keyword>
<feature type="transmembrane region" description="Helical" evidence="8">
    <location>
        <begin position="238"/>
        <end position="256"/>
    </location>
</feature>
<keyword evidence="5 8" id="KW-0812">Transmembrane</keyword>
<evidence type="ECO:0000256" key="6">
    <source>
        <dbReference type="ARBA" id="ARBA00022989"/>
    </source>
</evidence>
<dbReference type="PANTHER" id="PTHR21716:SF53">
    <property type="entry name" value="PERMEASE PERM-RELATED"/>
    <property type="match status" value="1"/>
</dbReference>
<evidence type="ECO:0000256" key="2">
    <source>
        <dbReference type="ARBA" id="ARBA00009773"/>
    </source>
</evidence>
<dbReference type="Pfam" id="PF01594">
    <property type="entry name" value="AI-2E_transport"/>
    <property type="match status" value="1"/>
</dbReference>
<gene>
    <name evidence="9" type="ORF">DHW61_05885</name>
</gene>
<evidence type="ECO:0000256" key="8">
    <source>
        <dbReference type="SAM" id="Phobius"/>
    </source>
</evidence>
<evidence type="ECO:0000256" key="3">
    <source>
        <dbReference type="ARBA" id="ARBA00022448"/>
    </source>
</evidence>
<evidence type="ECO:0000256" key="4">
    <source>
        <dbReference type="ARBA" id="ARBA00022475"/>
    </source>
</evidence>
<accession>A0A3D2X5E9</accession>
<dbReference type="AlphaFoldDB" id="A0A3D2X5E9"/>
<proteinExistence type="inferred from homology"/>
<evidence type="ECO:0000313" key="9">
    <source>
        <dbReference type="EMBL" id="HCL01937.1"/>
    </source>
</evidence>
<dbReference type="GO" id="GO:0055085">
    <property type="term" value="P:transmembrane transport"/>
    <property type="evidence" value="ECO:0007669"/>
    <property type="project" value="TreeGrafter"/>
</dbReference>
<comment type="similarity">
    <text evidence="2">Belongs to the autoinducer-2 exporter (AI-2E) (TC 2.A.86) family.</text>
</comment>
<feature type="transmembrane region" description="Helical" evidence="8">
    <location>
        <begin position="108"/>
        <end position="134"/>
    </location>
</feature>
<dbReference type="PANTHER" id="PTHR21716">
    <property type="entry name" value="TRANSMEMBRANE PROTEIN"/>
    <property type="match status" value="1"/>
</dbReference>
<dbReference type="EMBL" id="DPVV01000199">
    <property type="protein sequence ID" value="HCL01937.1"/>
    <property type="molecule type" value="Genomic_DNA"/>
</dbReference>
<keyword evidence="6 8" id="KW-1133">Transmembrane helix</keyword>
<comment type="caution">
    <text evidence="9">The sequence shown here is derived from an EMBL/GenBank/DDBJ whole genome shotgun (WGS) entry which is preliminary data.</text>
</comment>
<evidence type="ECO:0000256" key="7">
    <source>
        <dbReference type="ARBA" id="ARBA00023136"/>
    </source>
</evidence>
<protein>
    <submittedName>
        <fullName evidence="9">AI-2E family transporter</fullName>
    </submittedName>
</protein>
<dbReference type="Proteomes" id="UP000262969">
    <property type="component" value="Unassembled WGS sequence"/>
</dbReference>
<keyword evidence="4" id="KW-1003">Cell membrane</keyword>
<feature type="transmembrane region" description="Helical" evidence="8">
    <location>
        <begin position="183"/>
        <end position="207"/>
    </location>
</feature>
<feature type="transmembrane region" description="Helical" evidence="8">
    <location>
        <begin position="21"/>
        <end position="42"/>
    </location>
</feature>
<comment type="subcellular location">
    <subcellularLocation>
        <location evidence="1">Cell membrane</location>
        <topology evidence="1">Multi-pass membrane protein</topology>
    </subcellularLocation>
</comment>
<name>A0A3D2X5E9_9FIRM</name>
<feature type="transmembrane region" description="Helical" evidence="8">
    <location>
        <begin position="268"/>
        <end position="301"/>
    </location>
</feature>
<dbReference type="GO" id="GO:0005886">
    <property type="term" value="C:plasma membrane"/>
    <property type="evidence" value="ECO:0007669"/>
    <property type="project" value="UniProtKB-SubCell"/>
</dbReference>